<name>A0A383E5K8_9ZZZZ</name>
<accession>A0A383E5K8</accession>
<reference evidence="1" key="1">
    <citation type="submission" date="2018-05" db="EMBL/GenBank/DDBJ databases">
        <authorList>
            <person name="Lanie J.A."/>
            <person name="Ng W.-L."/>
            <person name="Kazmierczak K.M."/>
            <person name="Andrzejewski T.M."/>
            <person name="Davidsen T.M."/>
            <person name="Wayne K.J."/>
            <person name="Tettelin H."/>
            <person name="Glass J.I."/>
            <person name="Rusch D."/>
            <person name="Podicherti R."/>
            <person name="Tsui H.-C.T."/>
            <person name="Winkler M.E."/>
        </authorList>
    </citation>
    <scope>NUCLEOTIDE SEQUENCE</scope>
</reference>
<proteinExistence type="predicted"/>
<protein>
    <submittedName>
        <fullName evidence="1">Uncharacterized protein</fullName>
    </submittedName>
</protein>
<dbReference type="AlphaFoldDB" id="A0A383E5K8"/>
<evidence type="ECO:0000313" key="1">
    <source>
        <dbReference type="EMBL" id="SVE51730.1"/>
    </source>
</evidence>
<dbReference type="EMBL" id="UINC01222798">
    <property type="protein sequence ID" value="SVE51730.1"/>
    <property type="molecule type" value="Genomic_DNA"/>
</dbReference>
<organism evidence="1">
    <name type="scientific">marine metagenome</name>
    <dbReference type="NCBI Taxonomy" id="408172"/>
    <lineage>
        <taxon>unclassified sequences</taxon>
        <taxon>metagenomes</taxon>
        <taxon>ecological metagenomes</taxon>
    </lineage>
</organism>
<sequence>MIRALCILFIISGTACSVLEQTKTQEFRMTWKIDPEDKNGENSLVELSFVDFPGHYIGEYSNQLADHLKKAGNAEVVAVFEI</sequence>
<gene>
    <name evidence="1" type="ORF">METZ01_LOCUS504584</name>
</gene>
<feature type="non-terminal residue" evidence="1">
    <location>
        <position position="82"/>
    </location>
</feature>
<dbReference type="PROSITE" id="PS51257">
    <property type="entry name" value="PROKAR_LIPOPROTEIN"/>
    <property type="match status" value="1"/>
</dbReference>